<dbReference type="PANTHER" id="PTHR18964">
    <property type="entry name" value="ROK (REPRESSOR, ORF, KINASE) FAMILY"/>
    <property type="match status" value="1"/>
</dbReference>
<dbReference type="Gene3D" id="3.30.420.40">
    <property type="match status" value="2"/>
</dbReference>
<reference evidence="4 5" key="1">
    <citation type="submission" date="2015-03" db="EMBL/GenBank/DDBJ databases">
        <title>Genome sequence of Kiloniella sp. P1-1, isolated from the gut microflora of Pacific white shrimp, Penaeus vannamei.</title>
        <authorList>
            <person name="Shao Z."/>
            <person name="Wang L."/>
            <person name="Li X."/>
        </authorList>
    </citation>
    <scope>NUCLEOTIDE SEQUENCE [LARGE SCALE GENOMIC DNA]</scope>
    <source>
        <strain evidence="4 5">P1-1</strain>
    </source>
</reference>
<evidence type="ECO:0000313" key="5">
    <source>
        <dbReference type="Proteomes" id="UP000034491"/>
    </source>
</evidence>
<dbReference type="InterPro" id="IPR000600">
    <property type="entry name" value="ROK"/>
</dbReference>
<sequence>MHKKQSSKNISKLDQQLKGSNQSNMRAYNERLVLSLVRRNGPLPKMIIAQMTGLSAQTVSVIMRSLEADGLLVKSEPVRGKVGQPSVPLSLNPDGALFLGLKIGRRSSELILVDFLGQVKKRTVHTYPFPEPKDIEKFTLKSIKEFEADLGETNKISGLGIAMPFELWNWAEAIGASIDKMESWKTYDIQKVLRSYCSYPVYLQNDATAACGAELAFGTNQNKRDFAYFYIGTFIGGGLVINGSLFIGKNGNAGALGSMLISDKNGNTTQLINEASIITFERQLQEAHEDPSPLWNRENGWQDFNEKITPWVERVANGLAQAIISTTALLDQEATVIDGAFPEQVRSKIVDATRQAIKKYSQHGIEQPVISEGSLGTIARALGGASLPLFDHYLVDQNLSLNQ</sequence>
<comment type="similarity">
    <text evidence="1">Belongs to the ROK (NagC/XylR) family.</text>
</comment>
<protein>
    <submittedName>
        <fullName evidence="4">ROK family transcriptional regulator</fullName>
    </submittedName>
</protein>
<proteinExistence type="inferred from homology"/>
<evidence type="ECO:0000256" key="3">
    <source>
        <dbReference type="SAM" id="Phobius"/>
    </source>
</evidence>
<evidence type="ECO:0000256" key="2">
    <source>
        <dbReference type="SAM" id="MobiDB-lite"/>
    </source>
</evidence>
<dbReference type="STRING" id="1549748.WH95_11475"/>
<evidence type="ECO:0000313" key="4">
    <source>
        <dbReference type="EMBL" id="KKJ76806.1"/>
    </source>
</evidence>
<gene>
    <name evidence="4" type="ORF">WH95_11475</name>
</gene>
<organism evidence="4 5">
    <name type="scientific">Kiloniella litopenaei</name>
    <dbReference type="NCBI Taxonomy" id="1549748"/>
    <lineage>
        <taxon>Bacteria</taxon>
        <taxon>Pseudomonadati</taxon>
        <taxon>Pseudomonadota</taxon>
        <taxon>Alphaproteobacteria</taxon>
        <taxon>Rhodospirillales</taxon>
        <taxon>Kiloniellaceae</taxon>
        <taxon>Kiloniella</taxon>
    </lineage>
</organism>
<dbReference type="Pfam" id="PF13412">
    <property type="entry name" value="HTH_24"/>
    <property type="match status" value="1"/>
</dbReference>
<dbReference type="InterPro" id="IPR036390">
    <property type="entry name" value="WH_DNA-bd_sf"/>
</dbReference>
<keyword evidence="3" id="KW-0472">Membrane</keyword>
<dbReference type="CDD" id="cd23763">
    <property type="entry name" value="ASKHA_ATPase_ROK"/>
    <property type="match status" value="1"/>
</dbReference>
<dbReference type="PANTHER" id="PTHR18964:SF149">
    <property type="entry name" value="BIFUNCTIONAL UDP-N-ACETYLGLUCOSAMINE 2-EPIMERASE_N-ACETYLMANNOSAMINE KINASE"/>
    <property type="match status" value="1"/>
</dbReference>
<feature type="transmembrane region" description="Helical" evidence="3">
    <location>
        <begin position="227"/>
        <end position="247"/>
    </location>
</feature>
<keyword evidence="3" id="KW-1133">Transmembrane helix</keyword>
<keyword evidence="3" id="KW-0812">Transmembrane</keyword>
<dbReference type="AlphaFoldDB" id="A0A0M2R568"/>
<dbReference type="Gene3D" id="1.10.10.10">
    <property type="entry name" value="Winged helix-like DNA-binding domain superfamily/Winged helix DNA-binding domain"/>
    <property type="match status" value="1"/>
</dbReference>
<dbReference type="InterPro" id="IPR036388">
    <property type="entry name" value="WH-like_DNA-bd_sf"/>
</dbReference>
<dbReference type="SUPFAM" id="SSF46785">
    <property type="entry name" value="Winged helix' DNA-binding domain"/>
    <property type="match status" value="1"/>
</dbReference>
<evidence type="ECO:0000256" key="1">
    <source>
        <dbReference type="ARBA" id="ARBA00006479"/>
    </source>
</evidence>
<dbReference type="PATRIC" id="fig|1549748.8.peg.465"/>
<dbReference type="SUPFAM" id="SSF53067">
    <property type="entry name" value="Actin-like ATPase domain"/>
    <property type="match status" value="1"/>
</dbReference>
<accession>A0A0M2R568</accession>
<name>A0A0M2R568_9PROT</name>
<dbReference type="Pfam" id="PF00480">
    <property type="entry name" value="ROK"/>
    <property type="match status" value="1"/>
</dbReference>
<dbReference type="EMBL" id="LANI01000017">
    <property type="protein sequence ID" value="KKJ76806.1"/>
    <property type="molecule type" value="Genomic_DNA"/>
</dbReference>
<dbReference type="Proteomes" id="UP000034491">
    <property type="component" value="Unassembled WGS sequence"/>
</dbReference>
<dbReference type="InterPro" id="IPR043129">
    <property type="entry name" value="ATPase_NBD"/>
</dbReference>
<comment type="caution">
    <text evidence="4">The sequence shown here is derived from an EMBL/GenBank/DDBJ whole genome shotgun (WGS) entry which is preliminary data.</text>
</comment>
<feature type="compositionally biased region" description="Polar residues" evidence="2">
    <location>
        <begin position="7"/>
        <end position="21"/>
    </location>
</feature>
<feature type="region of interest" description="Disordered" evidence="2">
    <location>
        <begin position="1"/>
        <end position="21"/>
    </location>
</feature>
<keyword evidence="5" id="KW-1185">Reference proteome</keyword>